<dbReference type="SUPFAM" id="SSF46785">
    <property type="entry name" value="Winged helix' DNA-binding domain"/>
    <property type="match status" value="1"/>
</dbReference>
<keyword evidence="1" id="KW-0805">Transcription regulation</keyword>
<dbReference type="InterPro" id="IPR008920">
    <property type="entry name" value="TF_FadR/GntR_C"/>
</dbReference>
<proteinExistence type="predicted"/>
<dbReference type="PROSITE" id="PS50949">
    <property type="entry name" value="HTH_GNTR"/>
    <property type="match status" value="1"/>
</dbReference>
<name>A0ABV7A917_9BACI</name>
<reference evidence="6" key="1">
    <citation type="journal article" date="2019" name="Int. J. Syst. Evol. Microbiol.">
        <title>The Global Catalogue of Microorganisms (GCM) 10K type strain sequencing project: providing services to taxonomists for standard genome sequencing and annotation.</title>
        <authorList>
            <consortium name="The Broad Institute Genomics Platform"/>
            <consortium name="The Broad Institute Genome Sequencing Center for Infectious Disease"/>
            <person name="Wu L."/>
            <person name="Ma J."/>
        </authorList>
    </citation>
    <scope>NUCLEOTIDE SEQUENCE [LARGE SCALE GENOMIC DNA]</scope>
    <source>
        <strain evidence="6">KCTC 13193</strain>
    </source>
</reference>
<dbReference type="Pfam" id="PF07729">
    <property type="entry name" value="FCD"/>
    <property type="match status" value="1"/>
</dbReference>
<comment type="caution">
    <text evidence="5">The sequence shown here is derived from an EMBL/GenBank/DDBJ whole genome shotgun (WGS) entry which is preliminary data.</text>
</comment>
<keyword evidence="2" id="KW-0238">DNA-binding</keyword>
<organism evidence="5 6">
    <name type="scientific">Virgibacillus sediminis</name>
    <dbReference type="NCBI Taxonomy" id="202260"/>
    <lineage>
        <taxon>Bacteria</taxon>
        <taxon>Bacillati</taxon>
        <taxon>Bacillota</taxon>
        <taxon>Bacilli</taxon>
        <taxon>Bacillales</taxon>
        <taxon>Bacillaceae</taxon>
        <taxon>Virgibacillus</taxon>
    </lineage>
</organism>
<evidence type="ECO:0000313" key="6">
    <source>
        <dbReference type="Proteomes" id="UP001595387"/>
    </source>
</evidence>
<dbReference type="InterPro" id="IPR011711">
    <property type="entry name" value="GntR_C"/>
</dbReference>
<dbReference type="SMART" id="SM00895">
    <property type="entry name" value="FCD"/>
    <property type="match status" value="1"/>
</dbReference>
<sequence>MRIEKQNISDQVLEHLRKKIILHEWKEGDRLAEARLSKDLEVSRGPIREAIAKLEAENLVERHSNGRTVVKKFDTEDIINLYDSRLLLENHALTQIDKAALEKNLRLMRLYIEQMHEAHDAGVRDIDSDLAFHGLLVKMSNNQTLVQLWSSLQGIFRTLIDITSEVSESSQGEVIGYHSKIVDALEAGEVQEAQKILAHHLKEASLYYCRGKNLLTGRDEDVTTKN</sequence>
<gene>
    <name evidence="5" type="ORF">ACFODW_14565</name>
</gene>
<dbReference type="SUPFAM" id="SSF48008">
    <property type="entry name" value="GntR ligand-binding domain-like"/>
    <property type="match status" value="1"/>
</dbReference>
<dbReference type="Pfam" id="PF00392">
    <property type="entry name" value="GntR"/>
    <property type="match status" value="1"/>
</dbReference>
<dbReference type="RefSeq" id="WP_390307509.1">
    <property type="nucleotide sequence ID" value="NZ_JBHRRZ010000037.1"/>
</dbReference>
<dbReference type="SMART" id="SM00345">
    <property type="entry name" value="HTH_GNTR"/>
    <property type="match status" value="1"/>
</dbReference>
<feature type="domain" description="HTH gntR-type" evidence="4">
    <location>
        <begin position="6"/>
        <end position="73"/>
    </location>
</feature>
<protein>
    <submittedName>
        <fullName evidence="5">GntR family transcriptional regulator</fullName>
    </submittedName>
</protein>
<dbReference type="InterPro" id="IPR000524">
    <property type="entry name" value="Tscrpt_reg_HTH_GntR"/>
</dbReference>
<evidence type="ECO:0000256" key="3">
    <source>
        <dbReference type="ARBA" id="ARBA00023163"/>
    </source>
</evidence>
<dbReference type="CDD" id="cd07377">
    <property type="entry name" value="WHTH_GntR"/>
    <property type="match status" value="1"/>
</dbReference>
<evidence type="ECO:0000259" key="4">
    <source>
        <dbReference type="PROSITE" id="PS50949"/>
    </source>
</evidence>
<dbReference type="Gene3D" id="1.10.10.10">
    <property type="entry name" value="Winged helix-like DNA-binding domain superfamily/Winged helix DNA-binding domain"/>
    <property type="match status" value="1"/>
</dbReference>
<keyword evidence="6" id="KW-1185">Reference proteome</keyword>
<dbReference type="PANTHER" id="PTHR43537">
    <property type="entry name" value="TRANSCRIPTIONAL REGULATOR, GNTR FAMILY"/>
    <property type="match status" value="1"/>
</dbReference>
<keyword evidence="3" id="KW-0804">Transcription</keyword>
<dbReference type="InterPro" id="IPR036390">
    <property type="entry name" value="WH_DNA-bd_sf"/>
</dbReference>
<evidence type="ECO:0000256" key="2">
    <source>
        <dbReference type="ARBA" id="ARBA00023125"/>
    </source>
</evidence>
<evidence type="ECO:0000256" key="1">
    <source>
        <dbReference type="ARBA" id="ARBA00023015"/>
    </source>
</evidence>
<dbReference type="InterPro" id="IPR036388">
    <property type="entry name" value="WH-like_DNA-bd_sf"/>
</dbReference>
<dbReference type="Proteomes" id="UP001595387">
    <property type="component" value="Unassembled WGS sequence"/>
</dbReference>
<dbReference type="Gene3D" id="1.20.120.530">
    <property type="entry name" value="GntR ligand-binding domain-like"/>
    <property type="match status" value="1"/>
</dbReference>
<accession>A0ABV7A917</accession>
<dbReference type="PANTHER" id="PTHR43537:SF45">
    <property type="entry name" value="GNTR FAMILY REGULATORY PROTEIN"/>
    <property type="match status" value="1"/>
</dbReference>
<dbReference type="EMBL" id="JBHRRZ010000037">
    <property type="protein sequence ID" value="MFC2949542.1"/>
    <property type="molecule type" value="Genomic_DNA"/>
</dbReference>
<evidence type="ECO:0000313" key="5">
    <source>
        <dbReference type="EMBL" id="MFC2949542.1"/>
    </source>
</evidence>